<sequence length="91" mass="10502">MKLTTTPTGMAITKRFFLALDVAINQRKARGIRTFTESHGINYWNFSTFKKCPDGRAIKSEWLAWLVEDYNVNAEWLLTGVGMMFKIQNNP</sequence>
<dbReference type="RefSeq" id="WP_118200537.1">
    <property type="nucleotide sequence ID" value="NZ_JAHRGK010000002.1"/>
</dbReference>
<evidence type="ECO:0000313" key="1">
    <source>
        <dbReference type="EMBL" id="MCW4154107.1"/>
    </source>
</evidence>
<accession>A0A3R6H7F9</accession>
<dbReference type="Proteomes" id="UP000286501">
    <property type="component" value="Unassembled WGS sequence"/>
</dbReference>
<evidence type="ECO:0000313" key="4">
    <source>
        <dbReference type="Proteomes" id="UP001209168"/>
    </source>
</evidence>
<evidence type="ECO:0000313" key="3">
    <source>
        <dbReference type="Proteomes" id="UP000286501"/>
    </source>
</evidence>
<dbReference type="GO" id="GO:0003677">
    <property type="term" value="F:DNA binding"/>
    <property type="evidence" value="ECO:0007669"/>
    <property type="project" value="InterPro"/>
</dbReference>
<dbReference type="AlphaFoldDB" id="A0A3R6H7F9"/>
<reference evidence="1" key="2">
    <citation type="submission" date="2022-11" db="EMBL/GenBank/DDBJ databases">
        <title>Genomic repertoires linked with pathogenic potency of arthritogenic Prevotella copri isolated from the gut of rheumatoid arthritis patients.</title>
        <authorList>
            <person name="Nii T."/>
            <person name="Maeda Y."/>
            <person name="Motooka D."/>
            <person name="Naito M."/>
            <person name="Matsumoto Y."/>
            <person name="Ogawa T."/>
            <person name="Oguro-Igashira E."/>
            <person name="Kishikawa T."/>
            <person name="Yamashita M."/>
            <person name="Koizumi S."/>
            <person name="Kurakawa T."/>
            <person name="Okumura R."/>
            <person name="Kayama H."/>
            <person name="Murakami M."/>
            <person name="Sakaguchi T."/>
            <person name="Das B."/>
            <person name="Nakamura S."/>
            <person name="Okada Y."/>
            <person name="Kumanogoh A."/>
            <person name="Takeda K."/>
        </authorList>
    </citation>
    <scope>NUCLEOTIDE SEQUENCE</scope>
    <source>
        <strain evidence="1">H012_8</strain>
    </source>
</reference>
<proteinExistence type="predicted"/>
<organism evidence="1 4">
    <name type="scientific">Segatella copri</name>
    <dbReference type="NCBI Taxonomy" id="165179"/>
    <lineage>
        <taxon>Bacteria</taxon>
        <taxon>Pseudomonadati</taxon>
        <taxon>Bacteroidota</taxon>
        <taxon>Bacteroidia</taxon>
        <taxon>Bacteroidales</taxon>
        <taxon>Prevotellaceae</taxon>
        <taxon>Segatella</taxon>
    </lineage>
</organism>
<gene>
    <name evidence="2" type="ORF">DW250_05285</name>
    <name evidence="1" type="ORF">ONT23_00830</name>
</gene>
<dbReference type="EMBL" id="JAPDVH010000001">
    <property type="protein sequence ID" value="MCW4154107.1"/>
    <property type="molecule type" value="Genomic_DNA"/>
</dbReference>
<reference evidence="2 3" key="1">
    <citation type="submission" date="2018-08" db="EMBL/GenBank/DDBJ databases">
        <title>A genome reference for cultivated species of the human gut microbiota.</title>
        <authorList>
            <person name="Zou Y."/>
            <person name="Xue W."/>
            <person name="Luo G."/>
        </authorList>
    </citation>
    <scope>NUCLEOTIDE SEQUENCE [LARGE SCALE GENOMIC DNA]</scope>
    <source>
        <strain evidence="2 3">AM22-1</strain>
    </source>
</reference>
<protein>
    <recommendedName>
        <fullName evidence="5">XRE family transcriptional regulator</fullName>
    </recommendedName>
</protein>
<dbReference type="EMBL" id="QRIN01000016">
    <property type="protein sequence ID" value="RHG67070.1"/>
    <property type="molecule type" value="Genomic_DNA"/>
</dbReference>
<evidence type="ECO:0008006" key="5">
    <source>
        <dbReference type="Google" id="ProtNLM"/>
    </source>
</evidence>
<dbReference type="InterPro" id="IPR010982">
    <property type="entry name" value="Lambda_DNA-bd_dom_sf"/>
</dbReference>
<dbReference type="Proteomes" id="UP001209168">
    <property type="component" value="Unassembled WGS sequence"/>
</dbReference>
<dbReference type="Gene3D" id="1.10.260.40">
    <property type="entry name" value="lambda repressor-like DNA-binding domains"/>
    <property type="match status" value="1"/>
</dbReference>
<comment type="caution">
    <text evidence="1">The sequence shown here is derived from an EMBL/GenBank/DDBJ whole genome shotgun (WGS) entry which is preliminary data.</text>
</comment>
<name>A0A3R6H7F9_9BACT</name>
<evidence type="ECO:0000313" key="2">
    <source>
        <dbReference type="EMBL" id="RHG67070.1"/>
    </source>
</evidence>